<dbReference type="OrthoDB" id="281538at2"/>
<evidence type="ECO:0000313" key="1">
    <source>
        <dbReference type="EMBL" id="TKX29139.1"/>
    </source>
</evidence>
<evidence type="ECO:0000313" key="2">
    <source>
        <dbReference type="Proteomes" id="UP000308838"/>
    </source>
</evidence>
<gene>
    <name evidence="1" type="ORF">CQA69_07520</name>
</gene>
<dbReference type="SUPFAM" id="SSF117991">
    <property type="entry name" value="YbeD/HP0495-like"/>
    <property type="match status" value="1"/>
</dbReference>
<dbReference type="EMBL" id="NXLZ01000014">
    <property type="protein sequence ID" value="TKX29139.1"/>
    <property type="molecule type" value="Genomic_DNA"/>
</dbReference>
<organism evidence="1 2">
    <name type="scientific">Campylobacter estrildidarum</name>
    <dbReference type="NCBI Taxonomy" id="2510189"/>
    <lineage>
        <taxon>Bacteria</taxon>
        <taxon>Pseudomonadati</taxon>
        <taxon>Campylobacterota</taxon>
        <taxon>Epsilonproteobacteria</taxon>
        <taxon>Campylobacterales</taxon>
        <taxon>Campylobacteraceae</taxon>
        <taxon>Campylobacter</taxon>
    </lineage>
</organism>
<reference evidence="1 2" key="1">
    <citation type="submission" date="2018-05" db="EMBL/GenBank/DDBJ databases">
        <title>Novel Campyloabacter and Helicobacter Species and Strains.</title>
        <authorList>
            <person name="Mannion A.J."/>
            <person name="Shen Z."/>
            <person name="Fox J.G."/>
        </authorList>
    </citation>
    <scope>NUCLEOTIDE SEQUENCE [LARGE SCALE GENOMIC DNA]</scope>
    <source>
        <strain evidence="2">MIT17-664</strain>
    </source>
</reference>
<dbReference type="AlphaFoldDB" id="A0A4U7BDF5"/>
<sequence length="87" mass="10265">MVNLCDLNKEPIINYPTFWDYKVIFDAHVHAGEVFEKLLNQREFKYKHSNASSSGKYQSFLLSVYVDSKQDRLDIFEKLKSKAKFVI</sequence>
<dbReference type="Pfam" id="PF04359">
    <property type="entry name" value="DUF493"/>
    <property type="match status" value="1"/>
</dbReference>
<accession>A0A4U7BDF5</accession>
<dbReference type="Gene3D" id="3.30.70.260">
    <property type="match status" value="1"/>
</dbReference>
<name>A0A4U7BDF5_9BACT</name>
<dbReference type="Proteomes" id="UP000308838">
    <property type="component" value="Unassembled WGS sequence"/>
</dbReference>
<proteinExistence type="predicted"/>
<dbReference type="InterPro" id="IPR007454">
    <property type="entry name" value="UPF0250_YbeD-like"/>
</dbReference>
<comment type="caution">
    <text evidence="1">The sequence shown here is derived from an EMBL/GenBank/DDBJ whole genome shotgun (WGS) entry which is preliminary data.</text>
</comment>
<dbReference type="InterPro" id="IPR027471">
    <property type="entry name" value="YbeD-like_sf"/>
</dbReference>
<keyword evidence="2" id="KW-1185">Reference proteome</keyword>
<dbReference type="RefSeq" id="WP_137621165.1">
    <property type="nucleotide sequence ID" value="NZ_NXLZ01000014.1"/>
</dbReference>
<protein>
    <submittedName>
        <fullName evidence="1">DUF493 domain-containing protein</fullName>
    </submittedName>
</protein>